<sequence length="881" mass="100893">MTYPPEQANGQFQMNDYPLVSTKLYIPHKPSAYVAREKLNALLDKTPHCKLTLVISPPGFGKTTLVSQWCLNQTMPVGWVSLDRGENDWHRFWTYLISAIQRLYPGVGHKSLSLLQTMSCSPEQMISWLLNDLFELGHDLVLVLDDYYVIENEDIHRSIAFLFERMPPSVHLVMLSRKQPPLSTGLLRVSGQLNEISSADLRFTNQEMTLFWERRTGKGIQDAALKTLSERTEGWIAGIQLAVLSHLAGQPDALRRFKGDHRYVVDYLMQEVFVHLPEDTRHFLTTTAILERLHPRLCAALTGKAEDASKLQELERLSLFVIPLDADGIWYRYHPLFSDFLRSRWAKEDQTDLASLHDIASRWLEQHHYTNEAIEHALAAKDYERAGELIAASATNLLKRRELATLHRWLMELPDPIRERPELLITLVWTELIMGRSENLEGYVRLLQKILDVPGRHKSSLHIAIGEDVKVAKTYHAMLKGDFERCIALLQAMLDDESLPDIEGLPMLFGLGIELNDGAVPLIRGYYGFNGSIKKSESYHRLYATFIEKQSFHDFPFTAYQRTAMSEVCLERNRLTEALQFAEDAIRIASLNRIVGAYLPAEIVRVQIAMARGDTKHAMNLLEGATEQLELMQQRQSQWEALLQACKVRCLLSLGELNAAQEWCSAMPWSRQQDMMGNREYELLTYIRVQMCTGNWKEAQYWCEQLLSQARSASRTMTEIETLLCLAQIYENQEQAHFALLHLHEALLLGEREGCLQCFSETNYRKLLRQYAEMRQNNAMTKALTAGVSRSFLQHILSLHIGQEPKDSTKESEAHSVFMLTAREEEVLQLLAEGLSNKSIASRLVLTEGTVKLHLHRIYSKLQVANRIQAIQEAKQKGLLK</sequence>
<dbReference type="PANTHER" id="PTHR44688">
    <property type="entry name" value="DNA-BINDING TRANSCRIPTIONAL ACTIVATOR DEVR_DOSR"/>
    <property type="match status" value="1"/>
</dbReference>
<dbReference type="InterPro" id="IPR036388">
    <property type="entry name" value="WH-like_DNA-bd_sf"/>
</dbReference>
<accession>A0A3R9ZZP0</accession>
<dbReference type="Proteomes" id="UP000276128">
    <property type="component" value="Unassembled WGS sequence"/>
</dbReference>
<evidence type="ECO:0000313" key="6">
    <source>
        <dbReference type="Proteomes" id="UP000276128"/>
    </source>
</evidence>
<dbReference type="Pfam" id="PF25873">
    <property type="entry name" value="WHD_MalT"/>
    <property type="match status" value="1"/>
</dbReference>
<dbReference type="SUPFAM" id="SSF48452">
    <property type="entry name" value="TPR-like"/>
    <property type="match status" value="1"/>
</dbReference>
<dbReference type="GO" id="GO:0006355">
    <property type="term" value="P:regulation of DNA-templated transcription"/>
    <property type="evidence" value="ECO:0007669"/>
    <property type="project" value="InterPro"/>
</dbReference>
<dbReference type="AlphaFoldDB" id="A0A3R9ZZP0"/>
<organism evidence="5 6">
    <name type="scientific">Paenibacillus whitsoniae</name>
    <dbReference type="NCBI Taxonomy" id="2496558"/>
    <lineage>
        <taxon>Bacteria</taxon>
        <taxon>Bacillati</taxon>
        <taxon>Bacillota</taxon>
        <taxon>Bacilli</taxon>
        <taxon>Bacillales</taxon>
        <taxon>Paenibacillaceae</taxon>
        <taxon>Paenibacillus</taxon>
    </lineage>
</organism>
<reference evidence="5 6" key="1">
    <citation type="submission" date="2018-12" db="EMBL/GenBank/DDBJ databases">
        <title>Bacillus ochoae sp. nov., Paenibacillus whitsoniae sp. nov., Paenibacillus spiritus sp. nov. Isolated from the Mars Exploration Rover during spacecraft assembly.</title>
        <authorList>
            <person name="Seuylemezian A."/>
            <person name="Vaishampayan P."/>
        </authorList>
    </citation>
    <scope>NUCLEOTIDE SEQUENCE [LARGE SCALE GENOMIC DNA]</scope>
    <source>
        <strain evidence="5 6">MER 54</strain>
    </source>
</reference>
<name>A0A3R9ZZP0_9BACL</name>
<keyword evidence="3" id="KW-0804">Transcription</keyword>
<dbReference type="Gene3D" id="1.25.40.10">
    <property type="entry name" value="Tetratricopeptide repeat domain"/>
    <property type="match status" value="1"/>
</dbReference>
<dbReference type="PROSITE" id="PS00622">
    <property type="entry name" value="HTH_LUXR_1"/>
    <property type="match status" value="1"/>
</dbReference>
<dbReference type="PANTHER" id="PTHR44688:SF16">
    <property type="entry name" value="DNA-BINDING TRANSCRIPTIONAL ACTIVATOR DEVR_DOSR"/>
    <property type="match status" value="1"/>
</dbReference>
<dbReference type="GO" id="GO:0003677">
    <property type="term" value="F:DNA binding"/>
    <property type="evidence" value="ECO:0007669"/>
    <property type="project" value="UniProtKB-KW"/>
</dbReference>
<comment type="caution">
    <text evidence="5">The sequence shown here is derived from an EMBL/GenBank/DDBJ whole genome shotgun (WGS) entry which is preliminary data.</text>
</comment>
<dbReference type="InterPro" id="IPR027417">
    <property type="entry name" value="P-loop_NTPase"/>
</dbReference>
<dbReference type="Pfam" id="PF17874">
    <property type="entry name" value="TPR_MalT"/>
    <property type="match status" value="1"/>
</dbReference>
<dbReference type="Pfam" id="PF00196">
    <property type="entry name" value="GerE"/>
    <property type="match status" value="1"/>
</dbReference>
<dbReference type="Gene3D" id="1.10.10.10">
    <property type="entry name" value="Winged helix-like DNA-binding domain superfamily/Winged helix DNA-binding domain"/>
    <property type="match status" value="1"/>
</dbReference>
<keyword evidence="1" id="KW-0805">Transcription regulation</keyword>
<evidence type="ECO:0000256" key="2">
    <source>
        <dbReference type="ARBA" id="ARBA00023125"/>
    </source>
</evidence>
<dbReference type="SUPFAM" id="SSF46894">
    <property type="entry name" value="C-terminal effector domain of the bipartite response regulators"/>
    <property type="match status" value="1"/>
</dbReference>
<dbReference type="RefSeq" id="WP_126144808.1">
    <property type="nucleotide sequence ID" value="NZ_RXHU01000117.1"/>
</dbReference>
<dbReference type="SMART" id="SM00421">
    <property type="entry name" value="HTH_LUXR"/>
    <property type="match status" value="1"/>
</dbReference>
<proteinExistence type="predicted"/>
<evidence type="ECO:0000259" key="4">
    <source>
        <dbReference type="PROSITE" id="PS50043"/>
    </source>
</evidence>
<evidence type="ECO:0000256" key="3">
    <source>
        <dbReference type="ARBA" id="ARBA00023163"/>
    </source>
</evidence>
<dbReference type="InterPro" id="IPR041617">
    <property type="entry name" value="TPR_MalT"/>
</dbReference>
<dbReference type="OrthoDB" id="1137593at2"/>
<dbReference type="InterPro" id="IPR059106">
    <property type="entry name" value="WHD_MalT"/>
</dbReference>
<dbReference type="PROSITE" id="PS50043">
    <property type="entry name" value="HTH_LUXR_2"/>
    <property type="match status" value="1"/>
</dbReference>
<feature type="domain" description="HTH luxR-type" evidence="4">
    <location>
        <begin position="813"/>
        <end position="878"/>
    </location>
</feature>
<dbReference type="SUPFAM" id="SSF52540">
    <property type="entry name" value="P-loop containing nucleoside triphosphate hydrolases"/>
    <property type="match status" value="1"/>
</dbReference>
<dbReference type="InterPro" id="IPR016032">
    <property type="entry name" value="Sig_transdc_resp-reg_C-effctor"/>
</dbReference>
<keyword evidence="2" id="KW-0238">DNA-binding</keyword>
<keyword evidence="6" id="KW-1185">Reference proteome</keyword>
<dbReference type="InterPro" id="IPR011990">
    <property type="entry name" value="TPR-like_helical_dom_sf"/>
</dbReference>
<dbReference type="CDD" id="cd06170">
    <property type="entry name" value="LuxR_C_like"/>
    <property type="match status" value="1"/>
</dbReference>
<protein>
    <recommendedName>
        <fullName evidence="4">HTH luxR-type domain-containing protein</fullName>
    </recommendedName>
</protein>
<dbReference type="InterPro" id="IPR000792">
    <property type="entry name" value="Tscrpt_reg_LuxR_C"/>
</dbReference>
<gene>
    <name evidence="5" type="ORF">EJQ19_29445</name>
</gene>
<evidence type="ECO:0000256" key="1">
    <source>
        <dbReference type="ARBA" id="ARBA00023015"/>
    </source>
</evidence>
<evidence type="ECO:0000313" key="5">
    <source>
        <dbReference type="EMBL" id="RTE02443.1"/>
    </source>
</evidence>
<dbReference type="EMBL" id="RXHU01000117">
    <property type="protein sequence ID" value="RTE02443.1"/>
    <property type="molecule type" value="Genomic_DNA"/>
</dbReference>
<dbReference type="PRINTS" id="PR00038">
    <property type="entry name" value="HTHLUXR"/>
</dbReference>
<dbReference type="Gene3D" id="3.40.50.300">
    <property type="entry name" value="P-loop containing nucleotide triphosphate hydrolases"/>
    <property type="match status" value="1"/>
</dbReference>